<dbReference type="EMBL" id="JBCGBO010000007">
    <property type="protein sequence ID" value="KAK9187631.1"/>
    <property type="molecule type" value="Genomic_DNA"/>
</dbReference>
<dbReference type="Proteomes" id="UP001428341">
    <property type="component" value="Unassembled WGS sequence"/>
</dbReference>
<evidence type="ECO:0000313" key="1">
    <source>
        <dbReference type="EMBL" id="KAK9187631.1"/>
    </source>
</evidence>
<reference evidence="1 2" key="1">
    <citation type="submission" date="2024-05" db="EMBL/GenBank/DDBJ databases">
        <title>Haplotype-resolved chromosome-level genome assembly of Huyou (Citrus changshanensis).</title>
        <authorList>
            <person name="Miao C."/>
            <person name="Chen W."/>
            <person name="Wu Y."/>
            <person name="Wang L."/>
            <person name="Zhao S."/>
            <person name="Grierson D."/>
            <person name="Xu C."/>
            <person name="Chen K."/>
        </authorList>
    </citation>
    <scope>NUCLEOTIDE SEQUENCE [LARGE SCALE GENOMIC DNA]</scope>
    <source>
        <strain evidence="1">01-14</strain>
        <tissue evidence="1">Leaf</tissue>
    </source>
</reference>
<keyword evidence="2" id="KW-1185">Reference proteome</keyword>
<dbReference type="AlphaFoldDB" id="A0AAP0LVV0"/>
<comment type="caution">
    <text evidence="1">The sequence shown here is derived from an EMBL/GenBank/DDBJ whole genome shotgun (WGS) entry which is preliminary data.</text>
</comment>
<proteinExistence type="predicted"/>
<sequence>MDVAVNDFIMLSICVDPLNESKDSMLVYSYKQLRKDREEATMEENKAVVEQVEVQYEYASSTGEYEDGKDLED</sequence>
<organism evidence="1 2">
    <name type="scientific">Citrus x changshan-huyou</name>
    <dbReference type="NCBI Taxonomy" id="2935761"/>
    <lineage>
        <taxon>Eukaryota</taxon>
        <taxon>Viridiplantae</taxon>
        <taxon>Streptophyta</taxon>
        <taxon>Embryophyta</taxon>
        <taxon>Tracheophyta</taxon>
        <taxon>Spermatophyta</taxon>
        <taxon>Magnoliopsida</taxon>
        <taxon>eudicotyledons</taxon>
        <taxon>Gunneridae</taxon>
        <taxon>Pentapetalae</taxon>
        <taxon>rosids</taxon>
        <taxon>malvids</taxon>
        <taxon>Sapindales</taxon>
        <taxon>Rutaceae</taxon>
        <taxon>Aurantioideae</taxon>
        <taxon>Citrus</taxon>
    </lineage>
</organism>
<accession>A0AAP0LVV0</accession>
<evidence type="ECO:0000313" key="2">
    <source>
        <dbReference type="Proteomes" id="UP001428341"/>
    </source>
</evidence>
<name>A0AAP0LVV0_9ROSI</name>
<protein>
    <submittedName>
        <fullName evidence="1">Uncharacterized protein</fullName>
    </submittedName>
</protein>
<gene>
    <name evidence="1" type="ORF">WN944_019029</name>
</gene>